<proteinExistence type="predicted"/>
<name>A0A7V8SZD1_9BACT</name>
<organism evidence="1 2">
    <name type="scientific">Candidatus Acidiferrum panamense</name>
    <dbReference type="NCBI Taxonomy" id="2741543"/>
    <lineage>
        <taxon>Bacteria</taxon>
        <taxon>Pseudomonadati</taxon>
        <taxon>Acidobacteriota</taxon>
        <taxon>Terriglobia</taxon>
        <taxon>Candidatus Acidiferrales</taxon>
        <taxon>Candidatus Acidiferrum</taxon>
    </lineage>
</organism>
<dbReference type="AlphaFoldDB" id="A0A7V8SZD1"/>
<dbReference type="InterPro" id="IPR011990">
    <property type="entry name" value="TPR-like_helical_dom_sf"/>
</dbReference>
<dbReference type="EMBL" id="JACDQQ010002451">
    <property type="protein sequence ID" value="MBA0088335.1"/>
    <property type="molecule type" value="Genomic_DNA"/>
</dbReference>
<dbReference type="Gene3D" id="1.25.40.10">
    <property type="entry name" value="Tetratricopeptide repeat domain"/>
    <property type="match status" value="1"/>
</dbReference>
<evidence type="ECO:0000313" key="2">
    <source>
        <dbReference type="Proteomes" id="UP000567293"/>
    </source>
</evidence>
<sequence length="97" mass="10672">MLEEVVAQKPDDAFSRYGLALECMTSGDAAAADQHFRTLLEHNAAYVPGYLMYGQFLAREARTEEARRVLSTGIEAATHAGNQHARSEMEALLNDLS</sequence>
<accession>A0A7V8SZD1</accession>
<evidence type="ECO:0000313" key="1">
    <source>
        <dbReference type="EMBL" id="MBA0088335.1"/>
    </source>
</evidence>
<gene>
    <name evidence="1" type="ORF">HRJ53_25400</name>
</gene>
<evidence type="ECO:0008006" key="3">
    <source>
        <dbReference type="Google" id="ProtNLM"/>
    </source>
</evidence>
<protein>
    <recommendedName>
        <fullName evidence="3">Tetratricopeptide repeat protein</fullName>
    </recommendedName>
</protein>
<reference evidence="1" key="1">
    <citation type="submission" date="2020-06" db="EMBL/GenBank/DDBJ databases">
        <title>Legume-microbial interactions unlock mineral nutrients during tropical forest succession.</title>
        <authorList>
            <person name="Epihov D.Z."/>
        </authorList>
    </citation>
    <scope>NUCLEOTIDE SEQUENCE [LARGE SCALE GENOMIC DNA]</scope>
    <source>
        <strain evidence="1">Pan2503</strain>
    </source>
</reference>
<dbReference type="SUPFAM" id="SSF48452">
    <property type="entry name" value="TPR-like"/>
    <property type="match status" value="1"/>
</dbReference>
<comment type="caution">
    <text evidence="1">The sequence shown here is derived from an EMBL/GenBank/DDBJ whole genome shotgun (WGS) entry which is preliminary data.</text>
</comment>
<keyword evidence="2" id="KW-1185">Reference proteome</keyword>
<dbReference type="Proteomes" id="UP000567293">
    <property type="component" value="Unassembled WGS sequence"/>
</dbReference>